<accession>A0ABS9MAC0</accession>
<dbReference type="Proteomes" id="UP001200313">
    <property type="component" value="Unassembled WGS sequence"/>
</dbReference>
<dbReference type="RefSeq" id="WP_238074342.1">
    <property type="nucleotide sequence ID" value="NZ_JAKNJB010000020.1"/>
</dbReference>
<evidence type="ECO:0000313" key="1">
    <source>
        <dbReference type="EMBL" id="MCG4527750.1"/>
    </source>
</evidence>
<name>A0ABS9MAC0_9FIRM</name>
<dbReference type="EMBL" id="JAKNJB010000020">
    <property type="protein sequence ID" value="MCG4527750.1"/>
    <property type="molecule type" value="Genomic_DNA"/>
</dbReference>
<sequence length="97" mass="11131">MDFLNRDWSVFLDIGFFLLYRDFHYYRKNAAEIFLFTERLPPRAGSLRNLCVVREDAIAVPGVVRPIFFNEEKLMGRISLPEAVARAGSVPEPMPGP</sequence>
<keyword evidence="2" id="KW-1185">Reference proteome</keyword>
<comment type="caution">
    <text evidence="1">The sequence shown here is derived from an EMBL/GenBank/DDBJ whole genome shotgun (WGS) entry which is preliminary data.</text>
</comment>
<organism evidence="1 2">
    <name type="scientific">Intestinimonas massiliensis</name>
    <name type="common">ex Afouda et al. 2020</name>
    <dbReference type="NCBI Taxonomy" id="1673721"/>
    <lineage>
        <taxon>Bacteria</taxon>
        <taxon>Bacillati</taxon>
        <taxon>Bacillota</taxon>
        <taxon>Clostridia</taxon>
        <taxon>Eubacteriales</taxon>
        <taxon>Intestinimonas</taxon>
    </lineage>
</organism>
<evidence type="ECO:0000313" key="2">
    <source>
        <dbReference type="Proteomes" id="UP001200313"/>
    </source>
</evidence>
<proteinExistence type="predicted"/>
<protein>
    <submittedName>
        <fullName evidence="1">Uncharacterized protein</fullName>
    </submittedName>
</protein>
<reference evidence="1 2" key="1">
    <citation type="submission" date="2022-01" db="EMBL/GenBank/DDBJ databases">
        <title>Collection of gut derived symbiotic bacterial strains cultured from healthy donors.</title>
        <authorList>
            <person name="Lin H."/>
            <person name="Kohout C."/>
            <person name="Waligurski E."/>
            <person name="Pamer E.G."/>
        </authorList>
    </citation>
    <scope>NUCLEOTIDE SEQUENCE [LARGE SCALE GENOMIC DNA]</scope>
    <source>
        <strain evidence="1 2">DFI.3.7</strain>
    </source>
</reference>
<gene>
    <name evidence="1" type="ORF">L0P79_11755</name>
</gene>